<dbReference type="STRING" id="1801726.A3H02_00510"/>
<comment type="subunit">
    <text evidence="4">Part of the 50S ribosomal subunit. Contacts protein L32.</text>
</comment>
<evidence type="ECO:0000256" key="3">
    <source>
        <dbReference type="ARBA" id="ARBA00023274"/>
    </source>
</evidence>
<gene>
    <name evidence="4" type="primary">rplQ</name>
    <name evidence="6" type="ORF">A3H02_00510</name>
</gene>
<evidence type="ECO:0000256" key="4">
    <source>
        <dbReference type="HAMAP-Rule" id="MF_01368"/>
    </source>
</evidence>
<evidence type="ECO:0000256" key="2">
    <source>
        <dbReference type="ARBA" id="ARBA00022980"/>
    </source>
</evidence>
<proteinExistence type="inferred from homology"/>
<keyword evidence="2 4" id="KW-0689">Ribosomal protein</keyword>
<evidence type="ECO:0000256" key="5">
    <source>
        <dbReference type="RuleBase" id="RU000660"/>
    </source>
</evidence>
<comment type="similarity">
    <text evidence="1 4 5">Belongs to the bacterial ribosomal protein bL17 family.</text>
</comment>
<protein>
    <recommendedName>
        <fullName evidence="4">Large ribosomal subunit protein bL17</fullName>
    </recommendedName>
</protein>
<dbReference type="PROSITE" id="PS01167">
    <property type="entry name" value="RIBOSOMAL_L17"/>
    <property type="match status" value="1"/>
</dbReference>
<dbReference type="GO" id="GO:0006412">
    <property type="term" value="P:translation"/>
    <property type="evidence" value="ECO:0007669"/>
    <property type="project" value="UniProtKB-UniRule"/>
</dbReference>
<dbReference type="Gene3D" id="3.90.1030.10">
    <property type="entry name" value="Ribosomal protein L17"/>
    <property type="match status" value="1"/>
</dbReference>
<name>A0A1G2F2H3_9BACT</name>
<comment type="caution">
    <text evidence="6">The sequence shown here is derived from an EMBL/GenBank/DDBJ whole genome shotgun (WGS) entry which is preliminary data.</text>
</comment>
<dbReference type="NCBIfam" id="TIGR00059">
    <property type="entry name" value="L17"/>
    <property type="match status" value="1"/>
</dbReference>
<keyword evidence="3 4" id="KW-0687">Ribonucleoprotein</keyword>
<dbReference type="PANTHER" id="PTHR14413:SF16">
    <property type="entry name" value="LARGE RIBOSOMAL SUBUNIT PROTEIN BL17M"/>
    <property type="match status" value="1"/>
</dbReference>
<dbReference type="PANTHER" id="PTHR14413">
    <property type="entry name" value="RIBOSOMAL PROTEIN L17"/>
    <property type="match status" value="1"/>
</dbReference>
<dbReference type="InterPro" id="IPR047859">
    <property type="entry name" value="Ribosomal_bL17_CS"/>
</dbReference>
<dbReference type="SUPFAM" id="SSF64263">
    <property type="entry name" value="Prokaryotic ribosomal protein L17"/>
    <property type="match status" value="1"/>
</dbReference>
<sequence length="115" mass="13437">MRHLKRGRKLKRNSKQRKALLKNLVRDLILKNRIKTTEAKAKEARSFAEKIITRAKTDNVASRRLIKKIMDETTLKHLFEKIAPRYKNRQGGYSRIVKLGRRMGDGAKEAIIELI</sequence>
<evidence type="ECO:0000313" key="6">
    <source>
        <dbReference type="EMBL" id="OGZ31840.1"/>
    </source>
</evidence>
<dbReference type="InterPro" id="IPR000456">
    <property type="entry name" value="Ribosomal_bL17"/>
</dbReference>
<dbReference type="Pfam" id="PF01196">
    <property type="entry name" value="Ribosomal_L17"/>
    <property type="match status" value="1"/>
</dbReference>
<dbReference type="EMBL" id="MHMS01000020">
    <property type="protein sequence ID" value="OGZ31840.1"/>
    <property type="molecule type" value="Genomic_DNA"/>
</dbReference>
<dbReference type="AlphaFoldDB" id="A0A1G2F2H3"/>
<evidence type="ECO:0000256" key="1">
    <source>
        <dbReference type="ARBA" id="ARBA00008777"/>
    </source>
</evidence>
<dbReference type="InterPro" id="IPR036373">
    <property type="entry name" value="Ribosomal_bL17_sf"/>
</dbReference>
<dbReference type="GO" id="GO:0003735">
    <property type="term" value="F:structural constituent of ribosome"/>
    <property type="evidence" value="ECO:0007669"/>
    <property type="project" value="InterPro"/>
</dbReference>
<dbReference type="GO" id="GO:0022625">
    <property type="term" value="C:cytosolic large ribosomal subunit"/>
    <property type="evidence" value="ECO:0007669"/>
    <property type="project" value="TreeGrafter"/>
</dbReference>
<accession>A0A1G2F2H3</accession>
<organism evidence="6 7">
    <name type="scientific">Candidatus Niyogibacteria bacterium RIFCSPLOWO2_12_FULL_41_13</name>
    <dbReference type="NCBI Taxonomy" id="1801726"/>
    <lineage>
        <taxon>Bacteria</taxon>
        <taxon>Candidatus Niyogiibacteriota</taxon>
    </lineage>
</organism>
<evidence type="ECO:0000313" key="7">
    <source>
        <dbReference type="Proteomes" id="UP000176787"/>
    </source>
</evidence>
<dbReference type="HAMAP" id="MF_01368">
    <property type="entry name" value="Ribosomal_bL17"/>
    <property type="match status" value="1"/>
</dbReference>
<dbReference type="Proteomes" id="UP000176787">
    <property type="component" value="Unassembled WGS sequence"/>
</dbReference>
<reference evidence="6 7" key="1">
    <citation type="journal article" date="2016" name="Nat. Commun.">
        <title>Thousands of microbial genomes shed light on interconnected biogeochemical processes in an aquifer system.</title>
        <authorList>
            <person name="Anantharaman K."/>
            <person name="Brown C.T."/>
            <person name="Hug L.A."/>
            <person name="Sharon I."/>
            <person name="Castelle C.J."/>
            <person name="Probst A.J."/>
            <person name="Thomas B.C."/>
            <person name="Singh A."/>
            <person name="Wilkins M.J."/>
            <person name="Karaoz U."/>
            <person name="Brodie E.L."/>
            <person name="Williams K.H."/>
            <person name="Hubbard S.S."/>
            <person name="Banfield J.F."/>
        </authorList>
    </citation>
    <scope>NUCLEOTIDE SEQUENCE [LARGE SCALE GENOMIC DNA]</scope>
</reference>